<dbReference type="EMBL" id="PXVD01000031">
    <property type="protein sequence ID" value="MDJ1372578.1"/>
    <property type="molecule type" value="Genomic_DNA"/>
</dbReference>
<organism evidence="6 7">
    <name type="scientific">Gulosibacter molinativorax</name>
    <dbReference type="NCBI Taxonomy" id="256821"/>
    <lineage>
        <taxon>Bacteria</taxon>
        <taxon>Bacillati</taxon>
        <taxon>Actinomycetota</taxon>
        <taxon>Actinomycetes</taxon>
        <taxon>Micrococcales</taxon>
        <taxon>Microbacteriaceae</taxon>
        <taxon>Gulosibacter</taxon>
    </lineage>
</organism>
<dbReference type="InterPro" id="IPR050109">
    <property type="entry name" value="HTH-type_TetR-like_transc_reg"/>
</dbReference>
<dbReference type="Pfam" id="PF00440">
    <property type="entry name" value="TetR_N"/>
    <property type="match status" value="1"/>
</dbReference>
<dbReference type="PRINTS" id="PR00455">
    <property type="entry name" value="HTHTETR"/>
</dbReference>
<dbReference type="PROSITE" id="PS50977">
    <property type="entry name" value="HTH_TETR_2"/>
    <property type="match status" value="1"/>
</dbReference>
<keyword evidence="3" id="KW-0804">Transcription</keyword>
<reference evidence="6" key="2">
    <citation type="journal article" date="2022" name="Sci. Rep.">
        <title>In silico prediction of the enzymes involved in the degradation of the herbicide molinate by Gulosibacter molinativorax ON4T.</title>
        <authorList>
            <person name="Lopes A.R."/>
            <person name="Bunin E."/>
            <person name="Viana A.T."/>
            <person name="Froufe H."/>
            <person name="Munoz-Merida A."/>
            <person name="Pinho D."/>
            <person name="Figueiredo J."/>
            <person name="Barroso C."/>
            <person name="Vaz-Moreira I."/>
            <person name="Bellanger X."/>
            <person name="Egas C."/>
            <person name="Nunes O.C."/>
        </authorList>
    </citation>
    <scope>NUCLEOTIDE SEQUENCE</scope>
    <source>
        <strain evidence="6">ON4</strain>
    </source>
</reference>
<keyword evidence="1" id="KW-0805">Transcription regulation</keyword>
<dbReference type="PANTHER" id="PTHR30055">
    <property type="entry name" value="HTH-TYPE TRANSCRIPTIONAL REGULATOR RUTR"/>
    <property type="match status" value="1"/>
</dbReference>
<dbReference type="InterPro" id="IPR036271">
    <property type="entry name" value="Tet_transcr_reg_TetR-rel_C_sf"/>
</dbReference>
<dbReference type="InterPro" id="IPR001647">
    <property type="entry name" value="HTH_TetR"/>
</dbReference>
<evidence type="ECO:0000256" key="3">
    <source>
        <dbReference type="ARBA" id="ARBA00023163"/>
    </source>
</evidence>
<dbReference type="InterPro" id="IPR009057">
    <property type="entry name" value="Homeodomain-like_sf"/>
</dbReference>
<evidence type="ECO:0000256" key="4">
    <source>
        <dbReference type="PROSITE-ProRule" id="PRU00335"/>
    </source>
</evidence>
<feature type="DNA-binding region" description="H-T-H motif" evidence="4">
    <location>
        <begin position="33"/>
        <end position="52"/>
    </location>
</feature>
<accession>A0ABT7CBK4</accession>
<dbReference type="Proteomes" id="UP001170379">
    <property type="component" value="Unassembled WGS sequence"/>
</dbReference>
<sequence>MAGRALRVDAYASVSRILDAARRLFASGQGSATLNRIAQEAGVGIATLYRHFPNRQSLARAVYDQLFDEQLKPLLERFERSDTPREVLLDMAERLLLILGREGGLAGSVGDIAEATRELLHRNGDQIEGAVRRAQEAGNLRPDLRPADIPTLITLVAAGFSALQDGSPRRYVSLLLDGLNPAFAQPLPE</sequence>
<dbReference type="InterPro" id="IPR049445">
    <property type="entry name" value="TetR_SbtR-like_C"/>
</dbReference>
<evidence type="ECO:0000313" key="6">
    <source>
        <dbReference type="EMBL" id="MDJ1372578.1"/>
    </source>
</evidence>
<dbReference type="PANTHER" id="PTHR30055:SF234">
    <property type="entry name" value="HTH-TYPE TRANSCRIPTIONAL REGULATOR BETI"/>
    <property type="match status" value="1"/>
</dbReference>
<keyword evidence="7" id="KW-1185">Reference proteome</keyword>
<evidence type="ECO:0000256" key="1">
    <source>
        <dbReference type="ARBA" id="ARBA00023015"/>
    </source>
</evidence>
<dbReference type="SUPFAM" id="SSF46689">
    <property type="entry name" value="Homeodomain-like"/>
    <property type="match status" value="1"/>
</dbReference>
<evidence type="ECO:0000313" key="7">
    <source>
        <dbReference type="Proteomes" id="UP001170379"/>
    </source>
</evidence>
<proteinExistence type="predicted"/>
<dbReference type="SUPFAM" id="SSF48498">
    <property type="entry name" value="Tetracyclin repressor-like, C-terminal domain"/>
    <property type="match status" value="1"/>
</dbReference>
<protein>
    <submittedName>
        <fullName evidence="6">TetR/AcrR family transcriptional regulator</fullName>
    </submittedName>
</protein>
<feature type="domain" description="HTH tetR-type" evidence="5">
    <location>
        <begin position="11"/>
        <end position="70"/>
    </location>
</feature>
<dbReference type="Pfam" id="PF21597">
    <property type="entry name" value="TetR_C_43"/>
    <property type="match status" value="1"/>
</dbReference>
<name>A0ABT7CBK4_9MICO</name>
<comment type="caution">
    <text evidence="6">The sequence shown here is derived from an EMBL/GenBank/DDBJ whole genome shotgun (WGS) entry which is preliminary data.</text>
</comment>
<reference evidence="6" key="1">
    <citation type="submission" date="2018-03" db="EMBL/GenBank/DDBJ databases">
        <authorList>
            <person name="Nunes O.C."/>
            <person name="Lopes A.R."/>
            <person name="Froufe H."/>
            <person name="Munoz-Merida A."/>
            <person name="Barroso C."/>
            <person name="Egas C."/>
        </authorList>
    </citation>
    <scope>NUCLEOTIDE SEQUENCE</scope>
    <source>
        <strain evidence="6">ON4</strain>
    </source>
</reference>
<evidence type="ECO:0000256" key="2">
    <source>
        <dbReference type="ARBA" id="ARBA00023125"/>
    </source>
</evidence>
<gene>
    <name evidence="6" type="ORF">C7K25_14625</name>
</gene>
<keyword evidence="2 4" id="KW-0238">DNA-binding</keyword>
<dbReference type="Gene3D" id="1.10.357.10">
    <property type="entry name" value="Tetracycline Repressor, domain 2"/>
    <property type="match status" value="1"/>
</dbReference>
<evidence type="ECO:0000259" key="5">
    <source>
        <dbReference type="PROSITE" id="PS50977"/>
    </source>
</evidence>